<feature type="transmembrane region" description="Helical" evidence="6">
    <location>
        <begin position="38"/>
        <end position="59"/>
    </location>
</feature>
<keyword evidence="4 6" id="KW-1133">Transmembrane helix</keyword>
<feature type="domain" description="Cation efflux protein transmembrane" evidence="7">
    <location>
        <begin position="14"/>
        <end position="210"/>
    </location>
</feature>
<protein>
    <submittedName>
        <fullName evidence="8">Cation transporter</fullName>
    </submittedName>
</protein>
<dbReference type="Gene3D" id="1.20.1510.10">
    <property type="entry name" value="Cation efflux protein transmembrane domain"/>
    <property type="match status" value="1"/>
</dbReference>
<comment type="caution">
    <text evidence="8">The sequence shown here is derived from an EMBL/GenBank/DDBJ whole genome shotgun (WGS) entry which is preliminary data.</text>
</comment>
<dbReference type="SUPFAM" id="SSF161111">
    <property type="entry name" value="Cation efflux protein transmembrane domain-like"/>
    <property type="match status" value="1"/>
</dbReference>
<feature type="transmembrane region" description="Helical" evidence="6">
    <location>
        <begin position="186"/>
        <end position="207"/>
    </location>
</feature>
<gene>
    <name evidence="8" type="ORF">EIZ48_24100</name>
</gene>
<dbReference type="EMBL" id="RSEJ01000033">
    <property type="protein sequence ID" value="NBI55604.1"/>
    <property type="molecule type" value="Genomic_DNA"/>
</dbReference>
<sequence length="231" mass="24977">MTCNVQLERRLLQFSTFSSFLFAMMGIGLGLWMGSLVIVFDGAYSFISLALTLVSLVAAMSIRQPDGASRDKAKVESLVIAFKGVVITVMCCISFGTAVIAIFNGGREVDTGLALLFGVINIVGCLATIWVMARKGKQANSALVEAEVKQWAMDTVISGAVMIGFVIATFMEYTDYSQYAVYADPVMVVLASIYFVIVPLKMVYGAVSDLRRLSAQKRIACEQKAVGALMK</sequence>
<dbReference type="Proteomes" id="UP000738517">
    <property type="component" value="Unassembled WGS sequence"/>
</dbReference>
<evidence type="ECO:0000256" key="5">
    <source>
        <dbReference type="ARBA" id="ARBA00023136"/>
    </source>
</evidence>
<dbReference type="PANTHER" id="PTHR43840:SF15">
    <property type="entry name" value="MITOCHONDRIAL METAL TRANSPORTER 1-RELATED"/>
    <property type="match status" value="1"/>
</dbReference>
<dbReference type="RefSeq" id="WP_160657423.1">
    <property type="nucleotide sequence ID" value="NZ_RSEJ01000033.1"/>
</dbReference>
<evidence type="ECO:0000259" key="7">
    <source>
        <dbReference type="Pfam" id="PF01545"/>
    </source>
</evidence>
<feature type="transmembrane region" description="Helical" evidence="6">
    <location>
        <begin position="151"/>
        <end position="171"/>
    </location>
</feature>
<keyword evidence="3 6" id="KW-0812">Transmembrane</keyword>
<feature type="transmembrane region" description="Helical" evidence="6">
    <location>
        <begin position="12"/>
        <end position="32"/>
    </location>
</feature>
<comment type="subcellular location">
    <subcellularLocation>
        <location evidence="1">Membrane</location>
        <topology evidence="1">Multi-pass membrane protein</topology>
    </subcellularLocation>
</comment>
<evidence type="ECO:0000256" key="6">
    <source>
        <dbReference type="SAM" id="Phobius"/>
    </source>
</evidence>
<dbReference type="Pfam" id="PF01545">
    <property type="entry name" value="Cation_efflux"/>
    <property type="match status" value="1"/>
</dbReference>
<keyword evidence="2" id="KW-0813">Transport</keyword>
<evidence type="ECO:0000256" key="3">
    <source>
        <dbReference type="ARBA" id="ARBA00022692"/>
    </source>
</evidence>
<reference evidence="8 9" key="1">
    <citation type="journal article" date="2017" name="Int. J. Syst. Evol. Microbiol.">
        <title>Photobacterium alginatilyticum sp. nov., a marine bacterium isolated from bottom seawater.</title>
        <authorList>
            <person name="Wang X."/>
            <person name="Wang Y."/>
            <person name="Yang X."/>
            <person name="Sun H."/>
            <person name="Li B."/>
            <person name="Zhang X.H."/>
        </authorList>
    </citation>
    <scope>NUCLEOTIDE SEQUENCE [LARGE SCALE GENOMIC DNA]</scope>
    <source>
        <strain evidence="8 9">P03D4</strain>
    </source>
</reference>
<dbReference type="InterPro" id="IPR058533">
    <property type="entry name" value="Cation_efflux_TM"/>
</dbReference>
<evidence type="ECO:0000313" key="9">
    <source>
        <dbReference type="Proteomes" id="UP000738517"/>
    </source>
</evidence>
<keyword evidence="9" id="KW-1185">Reference proteome</keyword>
<evidence type="ECO:0000256" key="1">
    <source>
        <dbReference type="ARBA" id="ARBA00004141"/>
    </source>
</evidence>
<organism evidence="8 9">
    <name type="scientific">Photobacterium alginatilyticum</name>
    <dbReference type="NCBI Taxonomy" id="1775171"/>
    <lineage>
        <taxon>Bacteria</taxon>
        <taxon>Pseudomonadati</taxon>
        <taxon>Pseudomonadota</taxon>
        <taxon>Gammaproteobacteria</taxon>
        <taxon>Vibrionales</taxon>
        <taxon>Vibrionaceae</taxon>
        <taxon>Photobacterium</taxon>
    </lineage>
</organism>
<keyword evidence="5 6" id="KW-0472">Membrane</keyword>
<evidence type="ECO:0000256" key="4">
    <source>
        <dbReference type="ARBA" id="ARBA00022989"/>
    </source>
</evidence>
<evidence type="ECO:0000313" key="8">
    <source>
        <dbReference type="EMBL" id="NBI55604.1"/>
    </source>
</evidence>
<name>A0ABW9YNZ0_9GAMM</name>
<proteinExistence type="predicted"/>
<dbReference type="InterPro" id="IPR050291">
    <property type="entry name" value="CDF_Transporter"/>
</dbReference>
<dbReference type="InterPro" id="IPR027469">
    <property type="entry name" value="Cation_efflux_TMD_sf"/>
</dbReference>
<feature type="transmembrane region" description="Helical" evidence="6">
    <location>
        <begin position="111"/>
        <end position="131"/>
    </location>
</feature>
<evidence type="ECO:0000256" key="2">
    <source>
        <dbReference type="ARBA" id="ARBA00022448"/>
    </source>
</evidence>
<accession>A0ABW9YNZ0</accession>
<dbReference type="PANTHER" id="PTHR43840">
    <property type="entry name" value="MITOCHONDRIAL METAL TRANSPORTER 1-RELATED"/>
    <property type="match status" value="1"/>
</dbReference>
<feature type="transmembrane region" description="Helical" evidence="6">
    <location>
        <begin position="80"/>
        <end position="105"/>
    </location>
</feature>